<name>A0A385PYF0_9FIRM</name>
<evidence type="ECO:0000313" key="2">
    <source>
        <dbReference type="Proteomes" id="UP000265562"/>
    </source>
</evidence>
<protein>
    <submittedName>
        <fullName evidence="1">Uncharacterized protein</fullName>
    </submittedName>
</protein>
<evidence type="ECO:0000313" key="1">
    <source>
        <dbReference type="EMBL" id="AYA98955.1"/>
    </source>
</evidence>
<dbReference type="KEGG" id="lua:D4A81_02835"/>
<gene>
    <name evidence="1" type="ORF">D4A81_02835</name>
</gene>
<reference evidence="1 2" key="1">
    <citation type="submission" date="2018-09" db="EMBL/GenBank/DDBJ databases">
        <title>Genome sequencing of Lachnoanaerobaculum umeaense DSM 23576.</title>
        <authorList>
            <person name="Kook J.-K."/>
            <person name="Park S.-N."/>
            <person name="Lim Y.K."/>
        </authorList>
    </citation>
    <scope>NUCLEOTIDE SEQUENCE [LARGE SCALE GENOMIC DNA]</scope>
    <source>
        <strain evidence="2">DSM 23576 \ CCUG 58757</strain>
    </source>
</reference>
<dbReference type="RefSeq" id="WP_111525229.1">
    <property type="nucleotide sequence ID" value="NZ_CP032364.1"/>
</dbReference>
<sequence length="138" mass="16328">MITYEVDEKRLRFWKELYEKNANSLKPNRISGRELNIYFQKKYSAQNYDNVKFKEVVHLNSMEYFHENAGNINDIVSYTLNGDIFVGIDLKTGFFHIESNDVRKFIPIFDDLFITRGLSVDELRNFVIVGQYLELKGL</sequence>
<dbReference type="EMBL" id="CP032364">
    <property type="protein sequence ID" value="AYA98955.1"/>
    <property type="molecule type" value="Genomic_DNA"/>
</dbReference>
<proteinExistence type="predicted"/>
<accession>A0A385PYF0</accession>
<dbReference type="OrthoDB" id="1550767at2"/>
<organism evidence="1 2">
    <name type="scientific">Lachnoanaerobaculum umeaense</name>
    <dbReference type="NCBI Taxonomy" id="617123"/>
    <lineage>
        <taxon>Bacteria</taxon>
        <taxon>Bacillati</taxon>
        <taxon>Bacillota</taxon>
        <taxon>Clostridia</taxon>
        <taxon>Lachnospirales</taxon>
        <taxon>Lachnospiraceae</taxon>
        <taxon>Lachnoanaerobaculum</taxon>
    </lineage>
</organism>
<dbReference type="AlphaFoldDB" id="A0A385PYF0"/>
<keyword evidence="2" id="KW-1185">Reference proteome</keyword>
<dbReference type="Proteomes" id="UP000265562">
    <property type="component" value="Chromosome"/>
</dbReference>